<keyword evidence="2" id="KW-1185">Reference proteome</keyword>
<comment type="caution">
    <text evidence="1">The sequence shown here is derived from an EMBL/GenBank/DDBJ whole genome shotgun (WGS) entry which is preliminary data.</text>
</comment>
<dbReference type="Proteomes" id="UP000824120">
    <property type="component" value="Chromosome 5"/>
</dbReference>
<organism evidence="1 2">
    <name type="scientific">Solanum commersonii</name>
    <name type="common">Commerson's wild potato</name>
    <name type="synonym">Commerson's nightshade</name>
    <dbReference type="NCBI Taxonomy" id="4109"/>
    <lineage>
        <taxon>Eukaryota</taxon>
        <taxon>Viridiplantae</taxon>
        <taxon>Streptophyta</taxon>
        <taxon>Embryophyta</taxon>
        <taxon>Tracheophyta</taxon>
        <taxon>Spermatophyta</taxon>
        <taxon>Magnoliopsida</taxon>
        <taxon>eudicotyledons</taxon>
        <taxon>Gunneridae</taxon>
        <taxon>Pentapetalae</taxon>
        <taxon>asterids</taxon>
        <taxon>lamiids</taxon>
        <taxon>Solanales</taxon>
        <taxon>Solanaceae</taxon>
        <taxon>Solanoideae</taxon>
        <taxon>Solaneae</taxon>
        <taxon>Solanum</taxon>
    </lineage>
</organism>
<dbReference type="EMBL" id="JACXVP010000005">
    <property type="protein sequence ID" value="KAG5606801.1"/>
    <property type="molecule type" value="Genomic_DNA"/>
</dbReference>
<accession>A0A9J5Z1N8</accession>
<proteinExistence type="predicted"/>
<dbReference type="AlphaFoldDB" id="A0A9J5Z1N8"/>
<reference evidence="1 2" key="1">
    <citation type="submission" date="2020-09" db="EMBL/GenBank/DDBJ databases">
        <title>De no assembly of potato wild relative species, Solanum commersonii.</title>
        <authorList>
            <person name="Cho K."/>
        </authorList>
    </citation>
    <scope>NUCLEOTIDE SEQUENCE [LARGE SCALE GENOMIC DNA]</scope>
    <source>
        <strain evidence="1">LZ3.2</strain>
        <tissue evidence="1">Leaf</tissue>
    </source>
</reference>
<evidence type="ECO:0000313" key="2">
    <source>
        <dbReference type="Proteomes" id="UP000824120"/>
    </source>
</evidence>
<gene>
    <name evidence="1" type="ORF">H5410_028293</name>
</gene>
<protein>
    <submittedName>
        <fullName evidence="1">Uncharacterized protein</fullName>
    </submittedName>
</protein>
<name>A0A9J5Z1N8_SOLCO</name>
<feature type="non-terminal residue" evidence="1">
    <location>
        <position position="1"/>
    </location>
</feature>
<evidence type="ECO:0000313" key="1">
    <source>
        <dbReference type="EMBL" id="KAG5606801.1"/>
    </source>
</evidence>
<sequence>INWKDIARIWFDQGKWGRENAPPAKLGLAGKVSGHFFPRELREAKNELVCGRVVSACQVRKVGSQCLLRHGHIKVNGLCTRLRKKSRGRRRVRK</sequence>